<dbReference type="EMBL" id="JANPWB010000012">
    <property type="protein sequence ID" value="KAJ1114896.1"/>
    <property type="molecule type" value="Genomic_DNA"/>
</dbReference>
<feature type="region of interest" description="Disordered" evidence="1">
    <location>
        <begin position="1"/>
        <end position="52"/>
    </location>
</feature>
<reference evidence="2" key="1">
    <citation type="journal article" date="2022" name="bioRxiv">
        <title>Sequencing and chromosome-scale assembly of the giantPleurodeles waltlgenome.</title>
        <authorList>
            <person name="Brown T."/>
            <person name="Elewa A."/>
            <person name="Iarovenko S."/>
            <person name="Subramanian E."/>
            <person name="Araus A.J."/>
            <person name="Petzold A."/>
            <person name="Susuki M."/>
            <person name="Suzuki K.-i.T."/>
            <person name="Hayashi T."/>
            <person name="Toyoda A."/>
            <person name="Oliveira C."/>
            <person name="Osipova E."/>
            <person name="Leigh N.D."/>
            <person name="Simon A."/>
            <person name="Yun M.H."/>
        </authorList>
    </citation>
    <scope>NUCLEOTIDE SEQUENCE</scope>
    <source>
        <strain evidence="2">20211129_DDA</strain>
        <tissue evidence="2">Liver</tissue>
    </source>
</reference>
<comment type="caution">
    <text evidence="2">The sequence shown here is derived from an EMBL/GenBank/DDBJ whole genome shotgun (WGS) entry which is preliminary data.</text>
</comment>
<accession>A0AAV7NHC8</accession>
<sequence length="103" mass="11541">MYCSKPRVNARSVASRRGTSRVLTSPVAGPDCGPTLRERRTARQRGVRSRSTLKESWTRKYLRGHGTVTSERVPMLGARARPRITEIERGLKSSAILVEEGYN</sequence>
<gene>
    <name evidence="2" type="ORF">NDU88_003126</name>
</gene>
<dbReference type="Proteomes" id="UP001066276">
    <property type="component" value="Chromosome 8"/>
</dbReference>
<organism evidence="2 3">
    <name type="scientific">Pleurodeles waltl</name>
    <name type="common">Iberian ribbed newt</name>
    <dbReference type="NCBI Taxonomy" id="8319"/>
    <lineage>
        <taxon>Eukaryota</taxon>
        <taxon>Metazoa</taxon>
        <taxon>Chordata</taxon>
        <taxon>Craniata</taxon>
        <taxon>Vertebrata</taxon>
        <taxon>Euteleostomi</taxon>
        <taxon>Amphibia</taxon>
        <taxon>Batrachia</taxon>
        <taxon>Caudata</taxon>
        <taxon>Salamandroidea</taxon>
        <taxon>Salamandridae</taxon>
        <taxon>Pleurodelinae</taxon>
        <taxon>Pleurodeles</taxon>
    </lineage>
</organism>
<name>A0AAV7NHC8_PLEWA</name>
<dbReference type="AlphaFoldDB" id="A0AAV7NHC8"/>
<evidence type="ECO:0000313" key="2">
    <source>
        <dbReference type="EMBL" id="KAJ1114896.1"/>
    </source>
</evidence>
<proteinExistence type="predicted"/>
<evidence type="ECO:0000256" key="1">
    <source>
        <dbReference type="SAM" id="MobiDB-lite"/>
    </source>
</evidence>
<keyword evidence="3" id="KW-1185">Reference proteome</keyword>
<evidence type="ECO:0000313" key="3">
    <source>
        <dbReference type="Proteomes" id="UP001066276"/>
    </source>
</evidence>
<protein>
    <submittedName>
        <fullName evidence="2">Uncharacterized protein</fullName>
    </submittedName>
</protein>